<dbReference type="EMBL" id="BAABBN010000004">
    <property type="protein sequence ID" value="GAA3913180.1"/>
    <property type="molecule type" value="Genomic_DNA"/>
</dbReference>
<dbReference type="InterPro" id="IPR015942">
    <property type="entry name" value="Asp/Glu/hydantoin_racemase"/>
</dbReference>
<evidence type="ECO:0000256" key="1">
    <source>
        <dbReference type="ARBA" id="ARBA00001602"/>
    </source>
</evidence>
<dbReference type="PROSITE" id="PS00923">
    <property type="entry name" value="ASP_GLU_RACEMASE_1"/>
    <property type="match status" value="1"/>
</dbReference>
<dbReference type="Pfam" id="PF01177">
    <property type="entry name" value="Asp_Glu_race"/>
    <property type="match status" value="1"/>
</dbReference>
<evidence type="ECO:0000256" key="7">
    <source>
        <dbReference type="HAMAP-Rule" id="MF_00258"/>
    </source>
</evidence>
<gene>
    <name evidence="7 8" type="primary">murI</name>
    <name evidence="8" type="ORF">GCM10022277_04800</name>
</gene>
<feature type="binding site" evidence="7">
    <location>
        <begin position="187"/>
        <end position="188"/>
    </location>
    <ligand>
        <name>substrate</name>
    </ligand>
</feature>
<feature type="binding site" evidence="7">
    <location>
        <begin position="44"/>
        <end position="45"/>
    </location>
    <ligand>
        <name>substrate</name>
    </ligand>
</feature>
<dbReference type="EC" id="5.1.1.3" evidence="2 7"/>
<evidence type="ECO:0000313" key="8">
    <source>
        <dbReference type="EMBL" id="GAA3913180.1"/>
    </source>
</evidence>
<dbReference type="InterPro" id="IPR018187">
    <property type="entry name" value="Asp/Glu_racemase_AS_1"/>
</dbReference>
<evidence type="ECO:0000256" key="2">
    <source>
        <dbReference type="ARBA" id="ARBA00013090"/>
    </source>
</evidence>
<dbReference type="InterPro" id="IPR033134">
    <property type="entry name" value="Asp/Glu_racemase_AS_2"/>
</dbReference>
<dbReference type="HAMAP" id="MF_00258">
    <property type="entry name" value="Glu_racemase"/>
    <property type="match status" value="1"/>
</dbReference>
<feature type="active site" description="Proton donor/acceptor" evidence="7">
    <location>
        <position position="76"/>
    </location>
</feature>
<name>A0ABP7M214_9GAMM</name>
<organism evidence="8 9">
    <name type="scientific">Litoribacillus peritrichatus</name>
    <dbReference type="NCBI Taxonomy" id="718191"/>
    <lineage>
        <taxon>Bacteria</taxon>
        <taxon>Pseudomonadati</taxon>
        <taxon>Pseudomonadota</taxon>
        <taxon>Gammaproteobacteria</taxon>
        <taxon>Oceanospirillales</taxon>
        <taxon>Oceanospirillaceae</taxon>
        <taxon>Litoribacillus</taxon>
    </lineage>
</organism>
<evidence type="ECO:0000256" key="6">
    <source>
        <dbReference type="ARBA" id="ARBA00023316"/>
    </source>
</evidence>
<keyword evidence="4 7" id="KW-0573">Peptidoglycan synthesis</keyword>
<comment type="pathway">
    <text evidence="7">Cell wall biogenesis; peptidoglycan biosynthesis.</text>
</comment>
<accession>A0ABP7M214</accession>
<protein>
    <recommendedName>
        <fullName evidence="2 7">Glutamate racemase</fullName>
        <ecNumber evidence="2 7">5.1.1.3</ecNumber>
    </recommendedName>
</protein>
<dbReference type="InterPro" id="IPR004391">
    <property type="entry name" value="Glu_race"/>
</dbReference>
<evidence type="ECO:0000256" key="5">
    <source>
        <dbReference type="ARBA" id="ARBA00023235"/>
    </source>
</evidence>
<dbReference type="SUPFAM" id="SSF53681">
    <property type="entry name" value="Aspartate/glutamate racemase"/>
    <property type="match status" value="2"/>
</dbReference>
<comment type="similarity">
    <text evidence="7">Belongs to the aspartate/glutamate racemases family.</text>
</comment>
<keyword evidence="3 7" id="KW-0133">Cell shape</keyword>
<dbReference type="NCBIfam" id="TIGR00067">
    <property type="entry name" value="glut_race"/>
    <property type="match status" value="1"/>
</dbReference>
<feature type="binding site" evidence="7">
    <location>
        <begin position="12"/>
        <end position="13"/>
    </location>
    <ligand>
        <name>substrate</name>
    </ligand>
</feature>
<evidence type="ECO:0000313" key="9">
    <source>
        <dbReference type="Proteomes" id="UP001501565"/>
    </source>
</evidence>
<comment type="caution">
    <text evidence="8">The sequence shown here is derived from an EMBL/GenBank/DDBJ whole genome shotgun (WGS) entry which is preliminary data.</text>
</comment>
<evidence type="ECO:0000256" key="4">
    <source>
        <dbReference type="ARBA" id="ARBA00022984"/>
    </source>
</evidence>
<keyword evidence="9" id="KW-1185">Reference proteome</keyword>
<dbReference type="PROSITE" id="PS00924">
    <property type="entry name" value="ASP_GLU_RACEMASE_2"/>
    <property type="match status" value="1"/>
</dbReference>
<sequence length="264" mass="29054">MNASNNRILLIDSGIGGLSIFNELTTQLPFLSIDYFCDHAFFPYGNKELSTLVTRVHDIVENCLQKHSYDLAVIACNTASTVVLPSLRSSFDIPFVGVVPAIKPACALSLTRQVGLLATEGTVTREYTHNLIKEFACDAELTLVGCAELVKEAEKKLAGKPVDLEVLKQVIAPFKAKNVDTIVLGCTHFPWLVEELASVIEWPVKWVDSGKAIAARVESLLNDQASHLLDRSAAQYRFYTSGACSDIHLDHLPMDFTLIESFQV</sequence>
<comment type="function">
    <text evidence="7">Provides the (R)-glutamate required for cell wall biosynthesis.</text>
</comment>
<dbReference type="Proteomes" id="UP001501565">
    <property type="component" value="Unassembled WGS sequence"/>
</dbReference>
<dbReference type="InterPro" id="IPR001920">
    <property type="entry name" value="Asp/Glu_race"/>
</dbReference>
<keyword evidence="5 7" id="KW-0413">Isomerase</keyword>
<evidence type="ECO:0000256" key="3">
    <source>
        <dbReference type="ARBA" id="ARBA00022960"/>
    </source>
</evidence>
<feature type="binding site" evidence="7">
    <location>
        <begin position="77"/>
        <end position="78"/>
    </location>
    <ligand>
        <name>substrate</name>
    </ligand>
</feature>
<dbReference type="PANTHER" id="PTHR21198">
    <property type="entry name" value="GLUTAMATE RACEMASE"/>
    <property type="match status" value="1"/>
</dbReference>
<comment type="catalytic activity">
    <reaction evidence="1 7">
        <text>L-glutamate = D-glutamate</text>
        <dbReference type="Rhea" id="RHEA:12813"/>
        <dbReference type="ChEBI" id="CHEBI:29985"/>
        <dbReference type="ChEBI" id="CHEBI:29986"/>
        <dbReference type="EC" id="5.1.1.3"/>
    </reaction>
</comment>
<keyword evidence="6 7" id="KW-0961">Cell wall biogenesis/degradation</keyword>
<dbReference type="RefSeq" id="WP_344795114.1">
    <property type="nucleotide sequence ID" value="NZ_BAABBN010000004.1"/>
</dbReference>
<dbReference type="Gene3D" id="3.40.50.1860">
    <property type="match status" value="2"/>
</dbReference>
<feature type="active site" description="Proton donor/acceptor" evidence="7">
    <location>
        <position position="186"/>
    </location>
</feature>
<reference evidence="9" key="1">
    <citation type="journal article" date="2019" name="Int. J. Syst. Evol. Microbiol.">
        <title>The Global Catalogue of Microorganisms (GCM) 10K type strain sequencing project: providing services to taxonomists for standard genome sequencing and annotation.</title>
        <authorList>
            <consortium name="The Broad Institute Genomics Platform"/>
            <consortium name="The Broad Institute Genome Sequencing Center for Infectious Disease"/>
            <person name="Wu L."/>
            <person name="Ma J."/>
        </authorList>
    </citation>
    <scope>NUCLEOTIDE SEQUENCE [LARGE SCALE GENOMIC DNA]</scope>
    <source>
        <strain evidence="9">JCM 17551</strain>
    </source>
</reference>
<proteinExistence type="inferred from homology"/>
<dbReference type="PANTHER" id="PTHR21198:SF2">
    <property type="entry name" value="GLUTAMATE RACEMASE"/>
    <property type="match status" value="1"/>
</dbReference>